<keyword evidence="6 7" id="KW-0472">Membrane</keyword>
<evidence type="ECO:0000313" key="9">
    <source>
        <dbReference type="EMBL" id="UVE51022.1"/>
    </source>
</evidence>
<dbReference type="EMBL" id="CP078063">
    <property type="protein sequence ID" value="UVE51022.1"/>
    <property type="molecule type" value="Genomic_DNA"/>
</dbReference>
<comment type="similarity">
    <text evidence="7">Belongs to the binding-protein-dependent transport system permease family.</text>
</comment>
<dbReference type="GeneID" id="74527993"/>
<evidence type="ECO:0000256" key="3">
    <source>
        <dbReference type="ARBA" id="ARBA00022475"/>
    </source>
</evidence>
<dbReference type="InterPro" id="IPR035906">
    <property type="entry name" value="MetI-like_sf"/>
</dbReference>
<reference evidence="9" key="1">
    <citation type="submission" date="2021-07" db="EMBL/GenBank/DDBJ databases">
        <title>Studies on halocins as antimicrobial molecules from haloarchaea.</title>
        <authorList>
            <person name="Kumar S."/>
            <person name="Khare S.K."/>
        </authorList>
    </citation>
    <scope>NUCLEOTIDE SEQUENCE</scope>
    <source>
        <strain evidence="9">NCIM 5678</strain>
    </source>
</reference>
<keyword evidence="10" id="KW-1185">Reference proteome</keyword>
<evidence type="ECO:0000313" key="10">
    <source>
        <dbReference type="Proteomes" id="UP001058330"/>
    </source>
</evidence>
<accession>A0ABY5RF82</accession>
<evidence type="ECO:0000259" key="8">
    <source>
        <dbReference type="PROSITE" id="PS50928"/>
    </source>
</evidence>
<feature type="transmembrane region" description="Helical" evidence="7">
    <location>
        <begin position="143"/>
        <end position="162"/>
    </location>
</feature>
<dbReference type="PANTHER" id="PTHR30151">
    <property type="entry name" value="ALKANE SULFONATE ABC TRANSPORTER-RELATED, MEMBRANE SUBUNIT"/>
    <property type="match status" value="1"/>
</dbReference>
<feature type="transmembrane region" description="Helical" evidence="7">
    <location>
        <begin position="115"/>
        <end position="137"/>
    </location>
</feature>
<feature type="transmembrane region" description="Helical" evidence="7">
    <location>
        <begin position="239"/>
        <end position="257"/>
    </location>
</feature>
<keyword evidence="5 7" id="KW-1133">Transmembrane helix</keyword>
<dbReference type="RefSeq" id="WP_258302924.1">
    <property type="nucleotide sequence ID" value="NZ_CP078063.1"/>
</dbReference>
<name>A0ABY5RF82_HALLR</name>
<keyword evidence="4 7" id="KW-0812">Transmembrane</keyword>
<feature type="transmembrane region" description="Helical" evidence="7">
    <location>
        <begin position="206"/>
        <end position="227"/>
    </location>
</feature>
<proteinExistence type="inferred from homology"/>
<protein>
    <submittedName>
        <fullName evidence="9">ABC transporter permease</fullName>
    </submittedName>
</protein>
<sequence>MSVQSRGEAWFSRLNDWAEQATFPIGYLSILGLLVLWQLGALLVTSSFGPPLIPRVEVVAVQLYTMLVTEGTAYSDIFATLFRVFVGFTAAIAVGIPIGLWMGSDDRVEFVLDPLISTLYPIPRIAFYPLLLAILGLGHAPKLVIIFIESLIPILLGSYYGVQSVSKLHIWSGENFGASRTQIFRDIVLPASLPYIFSGIRMAMPIALIVTVVTELVASSQGIGYLIIRAQGSFEYETVFAGVVLISILGIVFDQVLARLRERLLFWAGDVSIDM</sequence>
<keyword evidence="3" id="KW-1003">Cell membrane</keyword>
<evidence type="ECO:0000256" key="6">
    <source>
        <dbReference type="ARBA" id="ARBA00023136"/>
    </source>
</evidence>
<feature type="domain" description="ABC transmembrane type-1" evidence="8">
    <location>
        <begin position="77"/>
        <end position="257"/>
    </location>
</feature>
<gene>
    <name evidence="9" type="ORF">KU306_03810</name>
</gene>
<dbReference type="PANTHER" id="PTHR30151:SF0">
    <property type="entry name" value="ABC TRANSPORTER PERMEASE PROTEIN MJ0413-RELATED"/>
    <property type="match status" value="1"/>
</dbReference>
<dbReference type="PROSITE" id="PS50928">
    <property type="entry name" value="ABC_TM1"/>
    <property type="match status" value="1"/>
</dbReference>
<comment type="subcellular location">
    <subcellularLocation>
        <location evidence="1 7">Cell membrane</location>
        <topology evidence="1 7">Multi-pass membrane protein</topology>
    </subcellularLocation>
</comment>
<dbReference type="SUPFAM" id="SSF161098">
    <property type="entry name" value="MetI-like"/>
    <property type="match status" value="1"/>
</dbReference>
<dbReference type="Pfam" id="PF00528">
    <property type="entry name" value="BPD_transp_1"/>
    <property type="match status" value="1"/>
</dbReference>
<organism evidence="9 10">
    <name type="scientific">Haloferax larsenii</name>
    <dbReference type="NCBI Taxonomy" id="302484"/>
    <lineage>
        <taxon>Archaea</taxon>
        <taxon>Methanobacteriati</taxon>
        <taxon>Methanobacteriota</taxon>
        <taxon>Stenosarchaea group</taxon>
        <taxon>Halobacteria</taxon>
        <taxon>Halobacteriales</taxon>
        <taxon>Haloferacaceae</taxon>
        <taxon>Haloferax</taxon>
    </lineage>
</organism>
<dbReference type="CDD" id="cd06261">
    <property type="entry name" value="TM_PBP2"/>
    <property type="match status" value="1"/>
</dbReference>
<feature type="transmembrane region" description="Helical" evidence="7">
    <location>
        <begin position="21"/>
        <end position="44"/>
    </location>
</feature>
<evidence type="ECO:0000256" key="5">
    <source>
        <dbReference type="ARBA" id="ARBA00022989"/>
    </source>
</evidence>
<keyword evidence="2 7" id="KW-0813">Transport</keyword>
<dbReference type="InterPro" id="IPR000515">
    <property type="entry name" value="MetI-like"/>
</dbReference>
<evidence type="ECO:0000256" key="7">
    <source>
        <dbReference type="RuleBase" id="RU363032"/>
    </source>
</evidence>
<dbReference type="Gene3D" id="1.10.3720.10">
    <property type="entry name" value="MetI-like"/>
    <property type="match status" value="1"/>
</dbReference>
<evidence type="ECO:0000256" key="1">
    <source>
        <dbReference type="ARBA" id="ARBA00004651"/>
    </source>
</evidence>
<dbReference type="Proteomes" id="UP001058330">
    <property type="component" value="Chromosome"/>
</dbReference>
<feature type="transmembrane region" description="Helical" evidence="7">
    <location>
        <begin position="77"/>
        <end position="103"/>
    </location>
</feature>
<evidence type="ECO:0000256" key="4">
    <source>
        <dbReference type="ARBA" id="ARBA00022692"/>
    </source>
</evidence>
<evidence type="ECO:0000256" key="2">
    <source>
        <dbReference type="ARBA" id="ARBA00022448"/>
    </source>
</evidence>